<evidence type="ECO:0000313" key="8">
    <source>
        <dbReference type="Proteomes" id="UP000321261"/>
    </source>
</evidence>
<dbReference type="GO" id="GO:0004489">
    <property type="term" value="F:methylenetetrahydrofolate reductase [NAD(P)H] activity"/>
    <property type="evidence" value="ECO:0007669"/>
    <property type="project" value="InterPro"/>
</dbReference>
<dbReference type="GO" id="GO:0006555">
    <property type="term" value="P:methionine metabolic process"/>
    <property type="evidence" value="ECO:0007669"/>
    <property type="project" value="InterPro"/>
</dbReference>
<name>A0A561SQ66_9PSEU</name>
<evidence type="ECO:0000256" key="6">
    <source>
        <dbReference type="RuleBase" id="RU003862"/>
    </source>
</evidence>
<evidence type="ECO:0000313" key="7">
    <source>
        <dbReference type="EMBL" id="TWF77007.1"/>
    </source>
</evidence>
<dbReference type="RefSeq" id="WP_147256267.1">
    <property type="nucleotide sequence ID" value="NZ_VIWU01000001.1"/>
</dbReference>
<dbReference type="OrthoDB" id="4367389at2"/>
<comment type="cofactor">
    <cofactor evidence="1 6">
        <name>FAD</name>
        <dbReference type="ChEBI" id="CHEBI:57692"/>
    </cofactor>
</comment>
<keyword evidence="3 6" id="KW-0285">Flavoprotein</keyword>
<dbReference type="EMBL" id="VIWU01000001">
    <property type="protein sequence ID" value="TWF77007.1"/>
    <property type="molecule type" value="Genomic_DNA"/>
</dbReference>
<comment type="pathway">
    <text evidence="2 6">One-carbon metabolism; tetrahydrofolate interconversion.</text>
</comment>
<proteinExistence type="inferred from homology"/>
<dbReference type="SUPFAM" id="SSF51730">
    <property type="entry name" value="FAD-linked oxidoreductase"/>
    <property type="match status" value="1"/>
</dbReference>
<keyword evidence="8" id="KW-1185">Reference proteome</keyword>
<comment type="similarity">
    <text evidence="6">Belongs to the methylenetetrahydrofolate reductase family.</text>
</comment>
<evidence type="ECO:0000256" key="1">
    <source>
        <dbReference type="ARBA" id="ARBA00001974"/>
    </source>
</evidence>
<organism evidence="7 8">
    <name type="scientific">Pseudonocardia hierapolitana</name>
    <dbReference type="NCBI Taxonomy" id="1128676"/>
    <lineage>
        <taxon>Bacteria</taxon>
        <taxon>Bacillati</taxon>
        <taxon>Actinomycetota</taxon>
        <taxon>Actinomycetes</taxon>
        <taxon>Pseudonocardiales</taxon>
        <taxon>Pseudonocardiaceae</taxon>
        <taxon>Pseudonocardia</taxon>
    </lineage>
</organism>
<protein>
    <recommendedName>
        <fullName evidence="6">Methylenetetrahydrofolate reductase</fullName>
    </recommendedName>
</protein>
<keyword evidence="5 6" id="KW-0560">Oxidoreductase</keyword>
<keyword evidence="4 6" id="KW-0274">FAD</keyword>
<dbReference type="InterPro" id="IPR003171">
    <property type="entry name" value="Mehydrof_redctse-like"/>
</dbReference>
<dbReference type="GO" id="GO:0035999">
    <property type="term" value="P:tetrahydrofolate interconversion"/>
    <property type="evidence" value="ECO:0007669"/>
    <property type="project" value="UniProtKB-UniPathway"/>
</dbReference>
<reference evidence="7 8" key="1">
    <citation type="submission" date="2019-06" db="EMBL/GenBank/DDBJ databases">
        <title>Sequencing the genomes of 1000 actinobacteria strains.</title>
        <authorList>
            <person name="Klenk H.-P."/>
        </authorList>
    </citation>
    <scope>NUCLEOTIDE SEQUENCE [LARGE SCALE GENOMIC DNA]</scope>
    <source>
        <strain evidence="7 8">DSM 45671</strain>
    </source>
</reference>
<gene>
    <name evidence="7" type="ORF">FHX44_112906</name>
</gene>
<dbReference type="InterPro" id="IPR029041">
    <property type="entry name" value="FAD-linked_oxidoreductase-like"/>
</dbReference>
<comment type="caution">
    <text evidence="7">The sequence shown here is derived from an EMBL/GenBank/DDBJ whole genome shotgun (WGS) entry which is preliminary data.</text>
</comment>
<evidence type="ECO:0000256" key="5">
    <source>
        <dbReference type="ARBA" id="ARBA00023002"/>
    </source>
</evidence>
<dbReference type="Pfam" id="PF02219">
    <property type="entry name" value="MTHFR"/>
    <property type="match status" value="1"/>
</dbReference>
<evidence type="ECO:0000256" key="4">
    <source>
        <dbReference type="ARBA" id="ARBA00022827"/>
    </source>
</evidence>
<evidence type="ECO:0000256" key="2">
    <source>
        <dbReference type="ARBA" id="ARBA00004777"/>
    </source>
</evidence>
<accession>A0A561SQ66</accession>
<dbReference type="Gene3D" id="3.20.20.220">
    <property type="match status" value="1"/>
</dbReference>
<evidence type="ECO:0000256" key="3">
    <source>
        <dbReference type="ARBA" id="ARBA00022630"/>
    </source>
</evidence>
<dbReference type="Proteomes" id="UP000321261">
    <property type="component" value="Unassembled WGS sequence"/>
</dbReference>
<dbReference type="AlphaFoldDB" id="A0A561SQ66"/>
<dbReference type="UniPathway" id="UPA00193"/>
<sequence>MDLRRRILEGKGEFLLFAVTPPRQAASPERAQEIAEVTLERLRPLGLDGLVLYDIDDESDRTSQERPFPFLPTMDPADYLARHLSAWDVPAVVYRVVGKYPEADLRSWLLAQDADRVLSVFVGASSHGKQVATSLTQARQLRAAVRPELTLGGVAIPERHTRRGDEHLRLLAKQAAGCSFFVTQVVYDVNAAKDLVSDYRYECEARGVTPVPIVFTFSVVGSTKTLEFLSWLGVDVPRWIQNELRHSADPLVASHEHAFATALDLIAYCRRLGVPFGLNVESVSIRRAEIEQSVSLAAQLRRELHRSG</sequence>